<dbReference type="SUPFAM" id="SSF56214">
    <property type="entry name" value="4'-phosphopantetheinyl transferase"/>
    <property type="match status" value="2"/>
</dbReference>
<dbReference type="RefSeq" id="WP_386825508.1">
    <property type="nucleotide sequence ID" value="NZ_JBHTIF010000004.1"/>
</dbReference>
<dbReference type="PANTHER" id="PTHR12215:SF10">
    <property type="entry name" value="L-AMINOADIPATE-SEMIALDEHYDE DEHYDROGENASE-PHOSPHOPANTETHEINYL TRANSFERASE"/>
    <property type="match status" value="1"/>
</dbReference>
<evidence type="ECO:0000259" key="3">
    <source>
        <dbReference type="Pfam" id="PF01648"/>
    </source>
</evidence>
<evidence type="ECO:0000313" key="5">
    <source>
        <dbReference type="EMBL" id="MFD0727085.1"/>
    </source>
</evidence>
<organism evidence="5 6">
    <name type="scientific">Lysobacter brunescens</name>
    <dbReference type="NCBI Taxonomy" id="262323"/>
    <lineage>
        <taxon>Bacteria</taxon>
        <taxon>Pseudomonadati</taxon>
        <taxon>Pseudomonadota</taxon>
        <taxon>Gammaproteobacteria</taxon>
        <taxon>Lysobacterales</taxon>
        <taxon>Lysobacteraceae</taxon>
        <taxon>Lysobacter</taxon>
    </lineage>
</organism>
<name>A0ABW2YFS4_9GAMM</name>
<sequence>MASRFRSERGRRNLPHCLRADPCIDGIGRMSASMLLREARVPSAASCDDIDIWLTYYNEIDDDRQLAGMRSLLSDDEVDREGRFYFADDRKRYLVTRAMVRMVLSRYARVAPERWAFSKNAYGRPAIADEIVEVEAEARGLSFNISHTRGLIAIAVTRGRELGIDVENISARAVSLDVAEHFFSRTEVAELSCVAPDRRHDRFFEYWTLKESYIKARGMGLSLPLDGFTFQFPQPGTVSIRIRPDLQDHADRWRFWQYRPTPDYLMAICAEQSADGAPAISMRKFTPLGDEMPMIAPFMRRSEALCT</sequence>
<evidence type="ECO:0000256" key="1">
    <source>
        <dbReference type="ARBA" id="ARBA00010990"/>
    </source>
</evidence>
<comment type="similarity">
    <text evidence="1">Belongs to the P-Pant transferase superfamily. Gsp/Sfp/HetI/AcpT family.</text>
</comment>
<gene>
    <name evidence="5" type="ORF">ACFQ0E_15930</name>
</gene>
<dbReference type="Proteomes" id="UP001597110">
    <property type="component" value="Unassembled WGS sequence"/>
</dbReference>
<dbReference type="InterPro" id="IPR037143">
    <property type="entry name" value="4-PPantetheinyl_Trfase_dom_sf"/>
</dbReference>
<dbReference type="InterPro" id="IPR050559">
    <property type="entry name" value="P-Pant_transferase_sf"/>
</dbReference>
<dbReference type="InterPro" id="IPR008278">
    <property type="entry name" value="4-PPantetheinyl_Trfase_dom"/>
</dbReference>
<dbReference type="Pfam" id="PF01648">
    <property type="entry name" value="ACPS"/>
    <property type="match status" value="1"/>
</dbReference>
<protein>
    <submittedName>
        <fullName evidence="5">4'-phosphopantetheinyl transferase family protein</fullName>
    </submittedName>
</protein>
<reference evidence="6" key="1">
    <citation type="journal article" date="2019" name="Int. J. Syst. Evol. Microbiol.">
        <title>The Global Catalogue of Microorganisms (GCM) 10K type strain sequencing project: providing services to taxonomists for standard genome sequencing and annotation.</title>
        <authorList>
            <consortium name="The Broad Institute Genomics Platform"/>
            <consortium name="The Broad Institute Genome Sequencing Center for Infectious Disease"/>
            <person name="Wu L."/>
            <person name="Ma J."/>
        </authorList>
    </citation>
    <scope>NUCLEOTIDE SEQUENCE [LARGE SCALE GENOMIC DNA]</scope>
    <source>
        <strain evidence="6">CCUG 55585</strain>
    </source>
</reference>
<evidence type="ECO:0000313" key="6">
    <source>
        <dbReference type="Proteomes" id="UP001597110"/>
    </source>
</evidence>
<feature type="domain" description="4'-phosphopantetheinyl transferase N-terminal" evidence="4">
    <location>
        <begin position="65"/>
        <end position="155"/>
    </location>
</feature>
<dbReference type="Gene3D" id="3.90.470.20">
    <property type="entry name" value="4'-phosphopantetheinyl transferase domain"/>
    <property type="match status" value="2"/>
</dbReference>
<dbReference type="InterPro" id="IPR055066">
    <property type="entry name" value="AASDHPPT_N"/>
</dbReference>
<comment type="caution">
    <text evidence="5">The sequence shown here is derived from an EMBL/GenBank/DDBJ whole genome shotgun (WGS) entry which is preliminary data.</text>
</comment>
<dbReference type="PANTHER" id="PTHR12215">
    <property type="entry name" value="PHOSPHOPANTETHEINE TRANSFERASE"/>
    <property type="match status" value="1"/>
</dbReference>
<proteinExistence type="inferred from homology"/>
<dbReference type="EMBL" id="JBHTIF010000004">
    <property type="protein sequence ID" value="MFD0727085.1"/>
    <property type="molecule type" value="Genomic_DNA"/>
</dbReference>
<keyword evidence="6" id="KW-1185">Reference proteome</keyword>
<evidence type="ECO:0000256" key="2">
    <source>
        <dbReference type="ARBA" id="ARBA00022679"/>
    </source>
</evidence>
<keyword evidence="2 5" id="KW-0808">Transferase</keyword>
<accession>A0ABW2YFS4</accession>
<evidence type="ECO:0000259" key="4">
    <source>
        <dbReference type="Pfam" id="PF22624"/>
    </source>
</evidence>
<dbReference type="Pfam" id="PF22624">
    <property type="entry name" value="AASDHPPT_N"/>
    <property type="match status" value="1"/>
</dbReference>
<dbReference type="GO" id="GO:0016740">
    <property type="term" value="F:transferase activity"/>
    <property type="evidence" value="ECO:0007669"/>
    <property type="project" value="UniProtKB-KW"/>
</dbReference>
<feature type="domain" description="4'-phosphopantetheinyl transferase" evidence="3">
    <location>
        <begin position="162"/>
        <end position="269"/>
    </location>
</feature>